<evidence type="ECO:0000313" key="5">
    <source>
        <dbReference type="Proteomes" id="UP000054053"/>
    </source>
</evidence>
<feature type="compositionally biased region" description="Polar residues" evidence="1">
    <location>
        <begin position="13"/>
        <end position="22"/>
    </location>
</feature>
<dbReference type="EMBL" id="CP072753">
    <property type="protein sequence ID" value="QUC17495.1"/>
    <property type="molecule type" value="Genomic_DNA"/>
</dbReference>
<keyword evidence="4" id="KW-1185">Reference proteome</keyword>
<evidence type="ECO:0000256" key="1">
    <source>
        <dbReference type="SAM" id="MobiDB-lite"/>
    </source>
</evidence>
<dbReference type="Proteomes" id="UP000027002">
    <property type="component" value="Chromosome 1"/>
</dbReference>
<dbReference type="EMBL" id="BBTG02000007">
    <property type="protein sequence ID" value="GAO13643.1"/>
    <property type="molecule type" value="Genomic_DNA"/>
</dbReference>
<evidence type="ECO:0000313" key="2">
    <source>
        <dbReference type="EMBL" id="GAO13643.1"/>
    </source>
</evidence>
<gene>
    <name evidence="3" type="ORF">UV8b_01736</name>
    <name evidence="2" type="ORF">UVI_02017500</name>
</gene>
<reference evidence="3" key="3">
    <citation type="submission" date="2020-03" db="EMBL/GenBank/DDBJ databases">
        <title>A mixture of massive structural variations and highly conserved coding sequences in Ustilaginoidea virens genome.</title>
        <authorList>
            <person name="Zhang K."/>
            <person name="Zhao Z."/>
            <person name="Zhang Z."/>
            <person name="Li Y."/>
            <person name="Hsiang T."/>
            <person name="Sun W."/>
        </authorList>
    </citation>
    <scope>NUCLEOTIDE SEQUENCE</scope>
    <source>
        <strain evidence="3">UV-8b</strain>
    </source>
</reference>
<name>A0A063BNQ7_USTVR</name>
<dbReference type="KEGG" id="uvi:66062514"/>
<proteinExistence type="predicted"/>
<accession>A0A063BNQ7</accession>
<evidence type="ECO:0000313" key="3">
    <source>
        <dbReference type="EMBL" id="QUC17495.1"/>
    </source>
</evidence>
<evidence type="ECO:0000313" key="4">
    <source>
        <dbReference type="Proteomes" id="UP000027002"/>
    </source>
</evidence>
<reference evidence="2" key="1">
    <citation type="journal article" date="2016" name="Genome Announc.">
        <title>Genome Sequence of Ustilaginoidea virens IPU010, a Rice Pathogenic Fungus Causing False Smut.</title>
        <authorList>
            <person name="Kumagai T."/>
            <person name="Ishii T."/>
            <person name="Terai G."/>
            <person name="Umemura M."/>
            <person name="Machida M."/>
            <person name="Asai K."/>
        </authorList>
    </citation>
    <scope>NUCLEOTIDE SEQUENCE [LARGE SCALE GENOMIC DNA]</scope>
    <source>
        <strain evidence="2">IPU010</strain>
    </source>
</reference>
<feature type="compositionally biased region" description="Basic and acidic residues" evidence="1">
    <location>
        <begin position="25"/>
        <end position="35"/>
    </location>
</feature>
<dbReference type="GeneID" id="66062514"/>
<dbReference type="AlphaFoldDB" id="A0A063BNQ7"/>
<protein>
    <submittedName>
        <fullName evidence="2">Uncharacterized protein</fullName>
    </submittedName>
</protein>
<feature type="region of interest" description="Disordered" evidence="1">
    <location>
        <begin position="1"/>
        <end position="69"/>
    </location>
</feature>
<organism evidence="2 5">
    <name type="scientific">Ustilaginoidea virens</name>
    <name type="common">Rice false smut fungus</name>
    <name type="synonym">Villosiclava virens</name>
    <dbReference type="NCBI Taxonomy" id="1159556"/>
    <lineage>
        <taxon>Eukaryota</taxon>
        <taxon>Fungi</taxon>
        <taxon>Dikarya</taxon>
        <taxon>Ascomycota</taxon>
        <taxon>Pezizomycotina</taxon>
        <taxon>Sordariomycetes</taxon>
        <taxon>Hypocreomycetidae</taxon>
        <taxon>Hypocreales</taxon>
        <taxon>Clavicipitaceae</taxon>
        <taxon>Ustilaginoidea</taxon>
    </lineage>
</organism>
<dbReference type="Pfam" id="PF11034">
    <property type="entry name" value="Grg1"/>
    <property type="match status" value="1"/>
</dbReference>
<reference evidence="5" key="2">
    <citation type="journal article" date="2016" name="Genome Announc.">
        <title>Genome sequence of Ustilaginoidea virens IPU010, a rice pathogenic fungus causing false smut.</title>
        <authorList>
            <person name="Kumagai T."/>
            <person name="Ishii T."/>
            <person name="Terai G."/>
            <person name="Umemura M."/>
            <person name="Machida M."/>
            <person name="Asai K."/>
        </authorList>
    </citation>
    <scope>NUCLEOTIDE SEQUENCE [LARGE SCALE GENOMIC DNA]</scope>
    <source>
        <strain evidence="5">IPU010</strain>
    </source>
</reference>
<dbReference type="InterPro" id="IPR020100">
    <property type="entry name" value="Glc-repressible_Grg1"/>
</dbReference>
<dbReference type="RefSeq" id="XP_042995168.1">
    <property type="nucleotide sequence ID" value="XM_043139234.1"/>
</dbReference>
<dbReference type="Proteomes" id="UP000054053">
    <property type="component" value="Unassembled WGS sequence"/>
</dbReference>
<sequence>MDTVKKGAEYVSEQAQKATSGVSKEANKQTAKDSDTPVGSRLSGAKDAASDKASETKHDAKAEAHKQQI</sequence>
<dbReference type="PANTHER" id="PTHR38789:SF1">
    <property type="entry name" value="GLUCOSE-REPRESSIBLE GENE PROTEIN-RELATED"/>
    <property type="match status" value="1"/>
</dbReference>
<dbReference type="OrthoDB" id="10039103at2759"/>
<dbReference type="PANTHER" id="PTHR38789">
    <property type="entry name" value="REPRESSIBLE PROTEIN GRG1, PUTATIVE (AFU_ORTHOLOGUE AFUA_5G14210)-RELATED"/>
    <property type="match status" value="1"/>
</dbReference>
<dbReference type="HOGENOM" id="CLU_179513_1_1_1"/>
<feature type="compositionally biased region" description="Basic and acidic residues" evidence="1">
    <location>
        <begin position="48"/>
        <end position="69"/>
    </location>
</feature>